<dbReference type="STRING" id="7266.A0A3B0JMS9"/>
<evidence type="ECO:0000313" key="2">
    <source>
        <dbReference type="EMBL" id="SPP83547.1"/>
    </source>
</evidence>
<sequence length="103" mass="11729">MNDIKQLKDQQRDKHPGFDAYLDCMTRSLFTGLATFCLGFSGTYFAQKIIQSKIRYPAKYNILVASLVATGISYQATSSRTRSCQAAWMAFEDKHTILKEETF</sequence>
<dbReference type="OMA" id="CQSNAFM"/>
<dbReference type="AlphaFoldDB" id="A0A3B0JMS9"/>
<dbReference type="Proteomes" id="UP000268350">
    <property type="component" value="Unassembled WGS sequence"/>
</dbReference>
<keyword evidence="1 2" id="KW-0812">Transmembrane</keyword>
<dbReference type="OrthoDB" id="10056589at2759"/>
<proteinExistence type="predicted"/>
<gene>
    <name evidence="2" type="ORF">DGUA_6G018412</name>
</gene>
<accession>A0A3B0JMS9</accession>
<dbReference type="PANTHER" id="PTHR47229">
    <property type="entry name" value="TRANSMEMBRANE PROTEIN 141"/>
    <property type="match status" value="1"/>
</dbReference>
<dbReference type="PANTHER" id="PTHR47229:SF1">
    <property type="entry name" value="TRANSMEMBRANE PROTEIN 141"/>
    <property type="match status" value="1"/>
</dbReference>
<keyword evidence="1" id="KW-0472">Membrane</keyword>
<evidence type="ECO:0000313" key="3">
    <source>
        <dbReference type="Proteomes" id="UP000268350"/>
    </source>
</evidence>
<feature type="transmembrane region" description="Helical" evidence="1">
    <location>
        <begin position="28"/>
        <end position="46"/>
    </location>
</feature>
<dbReference type="Pfam" id="PF15110">
    <property type="entry name" value="TMEM141"/>
    <property type="match status" value="1"/>
</dbReference>
<reference evidence="3" key="1">
    <citation type="submission" date="2018-01" db="EMBL/GenBank/DDBJ databases">
        <authorList>
            <person name="Alioto T."/>
            <person name="Alioto T."/>
        </authorList>
    </citation>
    <scope>NUCLEOTIDE SEQUENCE [LARGE SCALE GENOMIC DNA]</scope>
</reference>
<keyword evidence="1" id="KW-1133">Transmembrane helix</keyword>
<dbReference type="Gene3D" id="1.10.3350.20">
    <property type="entry name" value="Tmem141 protein family"/>
    <property type="match status" value="1"/>
</dbReference>
<evidence type="ECO:0000256" key="1">
    <source>
        <dbReference type="SAM" id="Phobius"/>
    </source>
</evidence>
<organism evidence="2 3">
    <name type="scientific">Drosophila guanche</name>
    <name type="common">Fruit fly</name>
    <dbReference type="NCBI Taxonomy" id="7266"/>
    <lineage>
        <taxon>Eukaryota</taxon>
        <taxon>Metazoa</taxon>
        <taxon>Ecdysozoa</taxon>
        <taxon>Arthropoda</taxon>
        <taxon>Hexapoda</taxon>
        <taxon>Insecta</taxon>
        <taxon>Pterygota</taxon>
        <taxon>Neoptera</taxon>
        <taxon>Endopterygota</taxon>
        <taxon>Diptera</taxon>
        <taxon>Brachycera</taxon>
        <taxon>Muscomorpha</taxon>
        <taxon>Ephydroidea</taxon>
        <taxon>Drosophilidae</taxon>
        <taxon>Drosophila</taxon>
        <taxon>Sophophora</taxon>
    </lineage>
</organism>
<dbReference type="InterPro" id="IPR026788">
    <property type="entry name" value="Tmem141"/>
</dbReference>
<name>A0A3B0JMS9_DROGU</name>
<dbReference type="InterPro" id="IPR038259">
    <property type="entry name" value="Tmem141_sf"/>
</dbReference>
<dbReference type="EMBL" id="OUUW01000007">
    <property type="protein sequence ID" value="SPP83547.1"/>
    <property type="molecule type" value="Genomic_DNA"/>
</dbReference>
<keyword evidence="3" id="KW-1185">Reference proteome</keyword>
<protein>
    <submittedName>
        <fullName evidence="2">Blast:Transmembrane protein 141</fullName>
    </submittedName>
</protein>